<dbReference type="Gene3D" id="6.10.340.10">
    <property type="match status" value="1"/>
</dbReference>
<dbReference type="SMART" id="SM00304">
    <property type="entry name" value="HAMP"/>
    <property type="match status" value="1"/>
</dbReference>
<dbReference type="PROSITE" id="PS50109">
    <property type="entry name" value="HIS_KIN"/>
    <property type="match status" value="1"/>
</dbReference>
<keyword evidence="9" id="KW-0812">Transmembrane</keyword>
<proteinExistence type="predicted"/>
<evidence type="ECO:0000256" key="7">
    <source>
        <dbReference type="ARBA" id="ARBA00023012"/>
    </source>
</evidence>
<protein>
    <recommendedName>
        <fullName evidence="3">histidine kinase</fullName>
        <ecNumber evidence="3">2.7.13.3</ecNumber>
    </recommendedName>
</protein>
<dbReference type="Pfam" id="PF00512">
    <property type="entry name" value="HisKA"/>
    <property type="match status" value="1"/>
</dbReference>
<keyword evidence="4" id="KW-0597">Phosphoprotein</keyword>
<keyword evidence="6 12" id="KW-0418">Kinase</keyword>
<organism evidence="12 13">
    <name type="scientific">Fumia xinanensis</name>
    <dbReference type="NCBI Taxonomy" id="2763659"/>
    <lineage>
        <taxon>Bacteria</taxon>
        <taxon>Bacillati</taxon>
        <taxon>Bacillota</taxon>
        <taxon>Clostridia</taxon>
        <taxon>Eubacteriales</taxon>
        <taxon>Oscillospiraceae</taxon>
        <taxon>Fumia</taxon>
    </lineage>
</organism>
<dbReference type="SUPFAM" id="SSF47384">
    <property type="entry name" value="Homodimeric domain of signal transducing histidine kinase"/>
    <property type="match status" value="1"/>
</dbReference>
<evidence type="ECO:0000259" key="10">
    <source>
        <dbReference type="PROSITE" id="PS50109"/>
    </source>
</evidence>
<dbReference type="SUPFAM" id="SSF158472">
    <property type="entry name" value="HAMP domain-like"/>
    <property type="match status" value="1"/>
</dbReference>
<dbReference type="Pfam" id="PF02518">
    <property type="entry name" value="HATPase_c"/>
    <property type="match status" value="1"/>
</dbReference>
<dbReference type="SUPFAM" id="SSF55874">
    <property type="entry name" value="ATPase domain of HSP90 chaperone/DNA topoisomerase II/histidine kinase"/>
    <property type="match status" value="1"/>
</dbReference>
<comment type="caution">
    <text evidence="12">The sequence shown here is derived from an EMBL/GenBank/DDBJ whole genome shotgun (WGS) entry which is preliminary data.</text>
</comment>
<dbReference type="CDD" id="cd00082">
    <property type="entry name" value="HisKA"/>
    <property type="match status" value="1"/>
</dbReference>
<keyword evidence="7" id="KW-0902">Two-component regulatory system</keyword>
<dbReference type="InterPro" id="IPR036097">
    <property type="entry name" value="HisK_dim/P_sf"/>
</dbReference>
<evidence type="ECO:0000259" key="11">
    <source>
        <dbReference type="PROSITE" id="PS50885"/>
    </source>
</evidence>
<evidence type="ECO:0000256" key="3">
    <source>
        <dbReference type="ARBA" id="ARBA00012438"/>
    </source>
</evidence>
<keyword evidence="5" id="KW-0808">Transferase</keyword>
<dbReference type="SMART" id="SM00388">
    <property type="entry name" value="HisKA"/>
    <property type="match status" value="1"/>
</dbReference>
<evidence type="ECO:0000256" key="2">
    <source>
        <dbReference type="ARBA" id="ARBA00004370"/>
    </source>
</evidence>
<dbReference type="AlphaFoldDB" id="A0A926E2F4"/>
<dbReference type="PROSITE" id="PS50885">
    <property type="entry name" value="HAMP"/>
    <property type="match status" value="1"/>
</dbReference>
<dbReference type="Pfam" id="PF00672">
    <property type="entry name" value="HAMP"/>
    <property type="match status" value="1"/>
</dbReference>
<dbReference type="InterPro" id="IPR004358">
    <property type="entry name" value="Sig_transdc_His_kin-like_C"/>
</dbReference>
<dbReference type="Gene3D" id="3.30.565.10">
    <property type="entry name" value="Histidine kinase-like ATPase, C-terminal domain"/>
    <property type="match status" value="1"/>
</dbReference>
<dbReference type="RefSeq" id="WP_249293409.1">
    <property type="nucleotide sequence ID" value="NZ_JACRSV010000001.1"/>
</dbReference>
<feature type="transmembrane region" description="Helical" evidence="9">
    <location>
        <begin position="12"/>
        <end position="37"/>
    </location>
</feature>
<dbReference type="PANTHER" id="PTHR43711">
    <property type="entry name" value="TWO-COMPONENT HISTIDINE KINASE"/>
    <property type="match status" value="1"/>
</dbReference>
<comment type="subcellular location">
    <subcellularLocation>
        <location evidence="2">Membrane</location>
    </subcellularLocation>
</comment>
<dbReference type="Gene3D" id="1.10.287.130">
    <property type="match status" value="1"/>
</dbReference>
<feature type="domain" description="HAMP" evidence="11">
    <location>
        <begin position="194"/>
        <end position="246"/>
    </location>
</feature>
<evidence type="ECO:0000256" key="8">
    <source>
        <dbReference type="ARBA" id="ARBA00023136"/>
    </source>
</evidence>
<dbReference type="CDD" id="cd06225">
    <property type="entry name" value="HAMP"/>
    <property type="match status" value="1"/>
</dbReference>
<evidence type="ECO:0000313" key="13">
    <source>
        <dbReference type="Proteomes" id="UP000610760"/>
    </source>
</evidence>
<gene>
    <name evidence="12" type="ORF">H8710_00410</name>
</gene>
<dbReference type="InterPro" id="IPR005467">
    <property type="entry name" value="His_kinase_dom"/>
</dbReference>
<accession>A0A926E2F4</accession>
<evidence type="ECO:0000256" key="1">
    <source>
        <dbReference type="ARBA" id="ARBA00000085"/>
    </source>
</evidence>
<keyword evidence="8 9" id="KW-0472">Membrane</keyword>
<dbReference type="EMBL" id="JACRSV010000001">
    <property type="protein sequence ID" value="MBC8558518.1"/>
    <property type="molecule type" value="Genomic_DNA"/>
</dbReference>
<reference evidence="12" key="1">
    <citation type="submission" date="2020-08" db="EMBL/GenBank/DDBJ databases">
        <title>Genome public.</title>
        <authorList>
            <person name="Liu C."/>
            <person name="Sun Q."/>
        </authorList>
    </citation>
    <scope>NUCLEOTIDE SEQUENCE</scope>
    <source>
        <strain evidence="12">NSJ-33</strain>
    </source>
</reference>
<dbReference type="InterPro" id="IPR003661">
    <property type="entry name" value="HisK_dim/P_dom"/>
</dbReference>
<dbReference type="FunFam" id="3.30.565.10:FF:000006">
    <property type="entry name" value="Sensor histidine kinase WalK"/>
    <property type="match status" value="1"/>
</dbReference>
<evidence type="ECO:0000256" key="5">
    <source>
        <dbReference type="ARBA" id="ARBA00022679"/>
    </source>
</evidence>
<dbReference type="GO" id="GO:0016020">
    <property type="term" value="C:membrane"/>
    <property type="evidence" value="ECO:0007669"/>
    <property type="project" value="UniProtKB-SubCell"/>
</dbReference>
<keyword evidence="9" id="KW-1133">Transmembrane helix</keyword>
<comment type="catalytic activity">
    <reaction evidence="1">
        <text>ATP + protein L-histidine = ADP + protein N-phospho-L-histidine.</text>
        <dbReference type="EC" id="2.7.13.3"/>
    </reaction>
</comment>
<dbReference type="Proteomes" id="UP000610760">
    <property type="component" value="Unassembled WGS sequence"/>
</dbReference>
<sequence>MALKSIAQRWFINSFAVIFVILLAIVTGSGFVIHNFYYSSVRQSLKYRANSVSSTVLQYSENASNSSFYTSMRDYVESFPDKDFVELMAIDPYGNVSMTSSGFSYQKKDRMPDYNEALSAPDGTGYYVGRLSNGQKIMAVTQMVSVVNSEISAMRFVVSLENVDAMIFQLIMGISIVAVAVLALVLISGLLFVKSIVRPVRDIGTAARQIAGGDFKSRIQKVSNDEVGELCETINFMADELENSEKMKNEFISSVSHELRTPLTAIKGWAETLIDTENYDLATMKKGMRVISAETERLSGMVEELLDFSRIQNGRFSLVFQKMDLLAELGEAVLMYAEKAKRDNIEIIYEEPEMLPVIYGDKNRLRQVFINIIDNAIKYSDPGGRVKIDAFARDEKIMITVADSGCGISPDDLPMIKTKFFKANHTRRGSGIGLAVANEIISMHHGSIDIESTLNVGTTVIITIPIHNPEEDIEANAAISYK</sequence>
<evidence type="ECO:0000256" key="6">
    <source>
        <dbReference type="ARBA" id="ARBA00022777"/>
    </source>
</evidence>
<name>A0A926E2F4_9FIRM</name>
<dbReference type="InterPro" id="IPR003594">
    <property type="entry name" value="HATPase_dom"/>
</dbReference>
<dbReference type="SMART" id="SM00387">
    <property type="entry name" value="HATPase_c"/>
    <property type="match status" value="1"/>
</dbReference>
<dbReference type="InterPro" id="IPR036890">
    <property type="entry name" value="HATPase_C_sf"/>
</dbReference>
<evidence type="ECO:0000256" key="9">
    <source>
        <dbReference type="SAM" id="Phobius"/>
    </source>
</evidence>
<dbReference type="InterPro" id="IPR050736">
    <property type="entry name" value="Sensor_HK_Regulatory"/>
</dbReference>
<keyword evidence="13" id="KW-1185">Reference proteome</keyword>
<feature type="transmembrane region" description="Helical" evidence="9">
    <location>
        <begin position="166"/>
        <end position="193"/>
    </location>
</feature>
<evidence type="ECO:0000313" key="12">
    <source>
        <dbReference type="EMBL" id="MBC8558518.1"/>
    </source>
</evidence>
<dbReference type="InterPro" id="IPR003660">
    <property type="entry name" value="HAMP_dom"/>
</dbReference>
<evidence type="ECO:0000256" key="4">
    <source>
        <dbReference type="ARBA" id="ARBA00022553"/>
    </source>
</evidence>
<dbReference type="PRINTS" id="PR00344">
    <property type="entry name" value="BCTRLSENSOR"/>
</dbReference>
<dbReference type="GO" id="GO:0000155">
    <property type="term" value="F:phosphorelay sensor kinase activity"/>
    <property type="evidence" value="ECO:0007669"/>
    <property type="project" value="InterPro"/>
</dbReference>
<dbReference type="PANTHER" id="PTHR43711:SF1">
    <property type="entry name" value="HISTIDINE KINASE 1"/>
    <property type="match status" value="1"/>
</dbReference>
<dbReference type="EC" id="2.7.13.3" evidence="3"/>
<dbReference type="FunFam" id="1.10.287.130:FF:000001">
    <property type="entry name" value="Two-component sensor histidine kinase"/>
    <property type="match status" value="1"/>
</dbReference>
<feature type="domain" description="Histidine kinase" evidence="10">
    <location>
        <begin position="254"/>
        <end position="468"/>
    </location>
</feature>